<keyword evidence="3" id="KW-0813">Transport</keyword>
<evidence type="ECO:0000256" key="3">
    <source>
        <dbReference type="ARBA" id="ARBA00022448"/>
    </source>
</evidence>
<evidence type="ECO:0000256" key="8">
    <source>
        <dbReference type="SAM" id="MobiDB-lite"/>
    </source>
</evidence>
<accession>A0ABU2BQ09</accession>
<evidence type="ECO:0000256" key="1">
    <source>
        <dbReference type="ARBA" id="ARBA00004651"/>
    </source>
</evidence>
<gene>
    <name evidence="10" type="ORF">J2S64_003140</name>
</gene>
<dbReference type="PANTHER" id="PTHR30472">
    <property type="entry name" value="FERRIC ENTEROBACTIN TRANSPORT SYSTEM PERMEASE PROTEIN"/>
    <property type="match status" value="1"/>
</dbReference>
<dbReference type="Gene3D" id="1.10.3470.10">
    <property type="entry name" value="ABC transporter involved in vitamin B12 uptake, BtuC"/>
    <property type="match status" value="1"/>
</dbReference>
<comment type="subcellular location">
    <subcellularLocation>
        <location evidence="1">Cell membrane</location>
        <topology evidence="1">Multi-pass membrane protein</topology>
    </subcellularLocation>
</comment>
<keyword evidence="7 9" id="KW-0472">Membrane</keyword>
<organism evidence="10 11">
    <name type="scientific">Paeniglutamicibacter sulfureus</name>
    <dbReference type="NCBI Taxonomy" id="43666"/>
    <lineage>
        <taxon>Bacteria</taxon>
        <taxon>Bacillati</taxon>
        <taxon>Actinomycetota</taxon>
        <taxon>Actinomycetes</taxon>
        <taxon>Micrococcales</taxon>
        <taxon>Micrococcaceae</taxon>
        <taxon>Paeniglutamicibacter</taxon>
    </lineage>
</organism>
<feature type="transmembrane region" description="Helical" evidence="9">
    <location>
        <begin position="339"/>
        <end position="359"/>
    </location>
</feature>
<feature type="transmembrane region" description="Helical" evidence="9">
    <location>
        <begin position="156"/>
        <end position="174"/>
    </location>
</feature>
<dbReference type="InterPro" id="IPR037294">
    <property type="entry name" value="ABC_BtuC-like"/>
</dbReference>
<evidence type="ECO:0000256" key="6">
    <source>
        <dbReference type="ARBA" id="ARBA00022989"/>
    </source>
</evidence>
<dbReference type="CDD" id="cd06550">
    <property type="entry name" value="TM_ABC_iron-siderophores_like"/>
    <property type="match status" value="1"/>
</dbReference>
<feature type="transmembrane region" description="Helical" evidence="9">
    <location>
        <begin position="71"/>
        <end position="93"/>
    </location>
</feature>
<name>A0ABU2BQ09_9MICC</name>
<feature type="transmembrane region" description="Helical" evidence="9">
    <location>
        <begin position="366"/>
        <end position="387"/>
    </location>
</feature>
<keyword evidence="4" id="KW-1003">Cell membrane</keyword>
<feature type="transmembrane region" description="Helical" evidence="9">
    <location>
        <begin position="124"/>
        <end position="144"/>
    </location>
</feature>
<feature type="transmembrane region" description="Helical" evidence="9">
    <location>
        <begin position="180"/>
        <end position="199"/>
    </location>
</feature>
<feature type="transmembrane region" description="Helical" evidence="9">
    <location>
        <begin position="257"/>
        <end position="276"/>
    </location>
</feature>
<evidence type="ECO:0000256" key="4">
    <source>
        <dbReference type="ARBA" id="ARBA00022475"/>
    </source>
</evidence>
<reference evidence="10 11" key="1">
    <citation type="submission" date="2023-07" db="EMBL/GenBank/DDBJ databases">
        <title>Sequencing the genomes of 1000 actinobacteria strains.</title>
        <authorList>
            <person name="Klenk H.-P."/>
        </authorList>
    </citation>
    <scope>NUCLEOTIDE SEQUENCE [LARGE SCALE GENOMIC DNA]</scope>
    <source>
        <strain evidence="10 11">DSM 20167</strain>
    </source>
</reference>
<keyword evidence="6 9" id="KW-1133">Transmembrane helix</keyword>
<sequence>MSRQMIAGTGRTAGPAPAPDPAVEPDEVAPAAAVPAPAPVSGAIPKPRRGPRFPPETGGVRRPRGKRRPGPMARVNLLASAGILVAVVLNLVAGRHPFAVAELLSALSGERVPGVSFMLWEDRLPQAAVGILAGAAFGASGAIFQRMLRNPLASPDVIGVGYGASAAAVAGMLFFGAQGIGLSLIACAGALAVALLIYAIADSGKHTGARLILAGIAVAAMLQGIIQYLLTRTDVRTAGDALRWLTGSLSASTWERAGMLAAALAILLPLLVPAAAKLRILELGDDTAAGLGLHVRGTRLGLILLGVGLTAVATAVTGPLAFVSFLAGPLALRLCKGRSHLGSAALVGALLVTAATFIATNILHDIQLPVGVVTGALGAPFLIWVLVRANKEGS</sequence>
<dbReference type="RefSeq" id="WP_302264739.1">
    <property type="nucleotide sequence ID" value="NZ_BAAAWO010000001.1"/>
</dbReference>
<dbReference type="EMBL" id="JAVDYI010000001">
    <property type="protein sequence ID" value="MDR7359449.1"/>
    <property type="molecule type" value="Genomic_DNA"/>
</dbReference>
<proteinExistence type="inferred from homology"/>
<dbReference type="PANTHER" id="PTHR30472:SF24">
    <property type="entry name" value="FERRIC ENTEROBACTIN TRANSPORT SYSTEM PERMEASE PROTEIN FEPG"/>
    <property type="match status" value="1"/>
</dbReference>
<keyword evidence="11" id="KW-1185">Reference proteome</keyword>
<dbReference type="SUPFAM" id="SSF81345">
    <property type="entry name" value="ABC transporter involved in vitamin B12 uptake, BtuC"/>
    <property type="match status" value="1"/>
</dbReference>
<evidence type="ECO:0000256" key="9">
    <source>
        <dbReference type="SAM" id="Phobius"/>
    </source>
</evidence>
<feature type="region of interest" description="Disordered" evidence="8">
    <location>
        <begin position="1"/>
        <end position="71"/>
    </location>
</feature>
<evidence type="ECO:0000256" key="5">
    <source>
        <dbReference type="ARBA" id="ARBA00022692"/>
    </source>
</evidence>
<comment type="similarity">
    <text evidence="2">Belongs to the binding-protein-dependent transport system permease family. FecCD subfamily.</text>
</comment>
<keyword evidence="5 9" id="KW-0812">Transmembrane</keyword>
<feature type="transmembrane region" description="Helical" evidence="9">
    <location>
        <begin position="302"/>
        <end position="327"/>
    </location>
</feature>
<evidence type="ECO:0000256" key="2">
    <source>
        <dbReference type="ARBA" id="ARBA00007935"/>
    </source>
</evidence>
<protein>
    <submittedName>
        <fullName evidence="10">Iron complex transport system permease protein</fullName>
    </submittedName>
</protein>
<feature type="transmembrane region" description="Helical" evidence="9">
    <location>
        <begin position="211"/>
        <end position="230"/>
    </location>
</feature>
<evidence type="ECO:0000313" key="10">
    <source>
        <dbReference type="EMBL" id="MDR7359449.1"/>
    </source>
</evidence>
<dbReference type="Proteomes" id="UP001183817">
    <property type="component" value="Unassembled WGS sequence"/>
</dbReference>
<evidence type="ECO:0000313" key="11">
    <source>
        <dbReference type="Proteomes" id="UP001183817"/>
    </source>
</evidence>
<evidence type="ECO:0000256" key="7">
    <source>
        <dbReference type="ARBA" id="ARBA00023136"/>
    </source>
</evidence>
<comment type="caution">
    <text evidence="10">The sequence shown here is derived from an EMBL/GenBank/DDBJ whole genome shotgun (WGS) entry which is preliminary data.</text>
</comment>
<dbReference type="InterPro" id="IPR000522">
    <property type="entry name" value="ABC_transptr_permease_BtuC"/>
</dbReference>
<dbReference type="Pfam" id="PF01032">
    <property type="entry name" value="FecCD"/>
    <property type="match status" value="1"/>
</dbReference>